<gene>
    <name evidence="1" type="ORF">MRATA1EN22A_LOCUS5505</name>
</gene>
<dbReference type="EMBL" id="OX596098">
    <property type="protein sequence ID" value="CAM9649926.1"/>
    <property type="molecule type" value="Genomic_DNA"/>
</dbReference>
<organism evidence="1 2">
    <name type="scientific">Rangifer tarandus platyrhynchus</name>
    <name type="common">Svalbard reindeer</name>
    <dbReference type="NCBI Taxonomy" id="3082113"/>
    <lineage>
        <taxon>Eukaryota</taxon>
        <taxon>Metazoa</taxon>
        <taxon>Chordata</taxon>
        <taxon>Craniata</taxon>
        <taxon>Vertebrata</taxon>
        <taxon>Euteleostomi</taxon>
        <taxon>Mammalia</taxon>
        <taxon>Eutheria</taxon>
        <taxon>Laurasiatheria</taxon>
        <taxon>Artiodactyla</taxon>
        <taxon>Ruminantia</taxon>
        <taxon>Pecora</taxon>
        <taxon>Cervidae</taxon>
        <taxon>Odocoileinae</taxon>
        <taxon>Rangifer</taxon>
    </lineage>
</organism>
<sequence length="66" mass="7032">MPKDASHAGLKGKHAEAAGRIQESRVIEPAPEAALAGNVRQNRAALGPFWASLLCPAHQCPYVICR</sequence>
<proteinExistence type="predicted"/>
<name>A0AC59YFW6_RANTA</name>
<dbReference type="Proteomes" id="UP001162501">
    <property type="component" value="Chromosome 14"/>
</dbReference>
<protein>
    <submittedName>
        <fullName evidence="1">Uncharacterized protein</fullName>
    </submittedName>
</protein>
<evidence type="ECO:0000313" key="2">
    <source>
        <dbReference type="Proteomes" id="UP001162501"/>
    </source>
</evidence>
<reference evidence="1" key="2">
    <citation type="submission" date="2025-03" db="EMBL/GenBank/DDBJ databases">
        <authorList>
            <consortium name="ELIXIR-Norway"/>
            <consortium name="Elixir Norway"/>
        </authorList>
    </citation>
    <scope>NUCLEOTIDE SEQUENCE</scope>
</reference>
<reference evidence="1" key="1">
    <citation type="submission" date="2023-05" db="EMBL/GenBank/DDBJ databases">
        <authorList>
            <consortium name="ELIXIR-Norway"/>
        </authorList>
    </citation>
    <scope>NUCLEOTIDE SEQUENCE</scope>
</reference>
<accession>A0AC59YFW6</accession>
<evidence type="ECO:0000313" key="1">
    <source>
        <dbReference type="EMBL" id="CAM9649926.1"/>
    </source>
</evidence>